<dbReference type="AlphaFoldDB" id="A0A9P6C349"/>
<dbReference type="Pfam" id="PF06999">
    <property type="entry name" value="Suc_Fer-like"/>
    <property type="match status" value="1"/>
</dbReference>
<proteinExistence type="predicted"/>
<protein>
    <recommendedName>
        <fullName evidence="3">Altered inheritance of mitochondria protein 32</fullName>
    </recommendedName>
</protein>
<dbReference type="OrthoDB" id="10253744at2759"/>
<dbReference type="InterPro" id="IPR036249">
    <property type="entry name" value="Thioredoxin-like_sf"/>
</dbReference>
<evidence type="ECO:0000313" key="1">
    <source>
        <dbReference type="EMBL" id="KAF9447355.1"/>
    </source>
</evidence>
<dbReference type="InterPro" id="IPR009737">
    <property type="entry name" value="Aim32/Apd1-like"/>
</dbReference>
<dbReference type="EMBL" id="MU151203">
    <property type="protein sequence ID" value="KAF9447355.1"/>
    <property type="molecule type" value="Genomic_DNA"/>
</dbReference>
<name>A0A9P6C349_9AGAR</name>
<organism evidence="1 2">
    <name type="scientific">Macrolepiota fuliginosa MF-IS2</name>
    <dbReference type="NCBI Taxonomy" id="1400762"/>
    <lineage>
        <taxon>Eukaryota</taxon>
        <taxon>Fungi</taxon>
        <taxon>Dikarya</taxon>
        <taxon>Basidiomycota</taxon>
        <taxon>Agaricomycotina</taxon>
        <taxon>Agaricomycetes</taxon>
        <taxon>Agaricomycetidae</taxon>
        <taxon>Agaricales</taxon>
        <taxon>Agaricineae</taxon>
        <taxon>Agaricaceae</taxon>
        <taxon>Macrolepiota</taxon>
    </lineage>
</organism>
<evidence type="ECO:0008006" key="3">
    <source>
        <dbReference type="Google" id="ProtNLM"/>
    </source>
</evidence>
<accession>A0A9P6C349</accession>
<dbReference type="SUPFAM" id="SSF52833">
    <property type="entry name" value="Thioredoxin-like"/>
    <property type="match status" value="1"/>
</dbReference>
<sequence>MVGRLGCVTVRCLRALSTEAAKPLYGTVTSHSGYIFLRATEPPSEFPVKISTAIQRELQLRTMKWGTIVNFAWTGEPPNLPEGKTSATAFSSLGGRLEIPEISLENINEVTAKLSAHIRHGPIAPGTQEEAHLYICTHGARDCRCGEQGSQVARALREEVERRGLSHRMKVREVGHVGGHKYAANLLVYPHGEWLGQLRLGDVPHVIDTVLAHPIRPFTGQDSPILPTHWRGRMGLGKDEQISLFENYLSQHSA</sequence>
<reference evidence="1" key="1">
    <citation type="submission" date="2020-11" db="EMBL/GenBank/DDBJ databases">
        <authorList>
            <consortium name="DOE Joint Genome Institute"/>
            <person name="Ahrendt S."/>
            <person name="Riley R."/>
            <person name="Andreopoulos W."/>
            <person name="Labutti K."/>
            <person name="Pangilinan J."/>
            <person name="Ruiz-Duenas F.J."/>
            <person name="Barrasa J.M."/>
            <person name="Sanchez-Garcia M."/>
            <person name="Camarero S."/>
            <person name="Miyauchi S."/>
            <person name="Serrano A."/>
            <person name="Linde D."/>
            <person name="Babiker R."/>
            <person name="Drula E."/>
            <person name="Ayuso-Fernandez I."/>
            <person name="Pacheco R."/>
            <person name="Padilla G."/>
            <person name="Ferreira P."/>
            <person name="Barriuso J."/>
            <person name="Kellner H."/>
            <person name="Castanera R."/>
            <person name="Alfaro M."/>
            <person name="Ramirez L."/>
            <person name="Pisabarro A.G."/>
            <person name="Kuo A."/>
            <person name="Tritt A."/>
            <person name="Lipzen A."/>
            <person name="He G."/>
            <person name="Yan M."/>
            <person name="Ng V."/>
            <person name="Cullen D."/>
            <person name="Martin F."/>
            <person name="Rosso M.-N."/>
            <person name="Henrissat B."/>
            <person name="Hibbett D."/>
            <person name="Martinez A.T."/>
            <person name="Grigoriev I.V."/>
        </authorList>
    </citation>
    <scope>NUCLEOTIDE SEQUENCE</scope>
    <source>
        <strain evidence="1">MF-IS2</strain>
    </source>
</reference>
<comment type="caution">
    <text evidence="1">The sequence shown here is derived from an EMBL/GenBank/DDBJ whole genome shotgun (WGS) entry which is preliminary data.</text>
</comment>
<dbReference type="PANTHER" id="PTHR31902">
    <property type="entry name" value="ACTIN PATCHES DISTAL PROTEIN 1"/>
    <property type="match status" value="1"/>
</dbReference>
<keyword evidence="2" id="KW-1185">Reference proteome</keyword>
<gene>
    <name evidence="1" type="ORF">P691DRAFT_671682</name>
</gene>
<evidence type="ECO:0000313" key="2">
    <source>
        <dbReference type="Proteomes" id="UP000807342"/>
    </source>
</evidence>
<dbReference type="Proteomes" id="UP000807342">
    <property type="component" value="Unassembled WGS sequence"/>
</dbReference>
<dbReference type="CDD" id="cd03062">
    <property type="entry name" value="TRX_Fd_Sucrase"/>
    <property type="match status" value="1"/>
</dbReference>
<dbReference type="Gene3D" id="3.40.30.10">
    <property type="entry name" value="Glutaredoxin"/>
    <property type="match status" value="1"/>
</dbReference>